<dbReference type="FunFam" id="3.30.230.70:FF:000032">
    <property type="entry name" value="Polyribonucleotide nucleotidyltransferase 1"/>
    <property type="match status" value="1"/>
</dbReference>
<evidence type="ECO:0000256" key="5">
    <source>
        <dbReference type="ARBA" id="ARBA00022695"/>
    </source>
</evidence>
<dbReference type="SMART" id="SM00322">
    <property type="entry name" value="KH"/>
    <property type="match status" value="1"/>
</dbReference>
<dbReference type="FunFam" id="2.40.50.140:FF:000113">
    <property type="entry name" value="polyribonucleotide nucleotidyltransferase 1, mitochondrial"/>
    <property type="match status" value="1"/>
</dbReference>
<dbReference type="STRING" id="307972.A0A2G8KRF1"/>
<keyword evidence="11" id="KW-1185">Reference proteome</keyword>
<evidence type="ECO:0000256" key="6">
    <source>
        <dbReference type="ARBA" id="ARBA00022884"/>
    </source>
</evidence>
<dbReference type="InterPro" id="IPR004087">
    <property type="entry name" value="KH_dom"/>
</dbReference>
<dbReference type="InterPro" id="IPR001247">
    <property type="entry name" value="ExoRNase_PH_dom1"/>
</dbReference>
<dbReference type="SUPFAM" id="SSF54211">
    <property type="entry name" value="Ribosomal protein S5 domain 2-like"/>
    <property type="match status" value="2"/>
</dbReference>
<dbReference type="GO" id="GO:0005829">
    <property type="term" value="C:cytosol"/>
    <property type="evidence" value="ECO:0007669"/>
    <property type="project" value="TreeGrafter"/>
</dbReference>
<dbReference type="SUPFAM" id="SSF50249">
    <property type="entry name" value="Nucleic acid-binding proteins"/>
    <property type="match status" value="1"/>
</dbReference>
<dbReference type="InterPro" id="IPR004088">
    <property type="entry name" value="KH_dom_type_1"/>
</dbReference>
<dbReference type="InterPro" id="IPR012340">
    <property type="entry name" value="NA-bd_OB-fold"/>
</dbReference>
<dbReference type="GO" id="GO:0000175">
    <property type="term" value="F:3'-5'-RNA exonuclease activity"/>
    <property type="evidence" value="ECO:0007669"/>
    <property type="project" value="TreeGrafter"/>
</dbReference>
<dbReference type="InterPro" id="IPR036345">
    <property type="entry name" value="ExoRNase_PH_dom2_sf"/>
</dbReference>
<dbReference type="OrthoDB" id="437922at2759"/>
<evidence type="ECO:0000259" key="9">
    <source>
        <dbReference type="PROSITE" id="PS50126"/>
    </source>
</evidence>
<keyword evidence="6 8" id="KW-0694">RNA-binding</keyword>
<dbReference type="InterPro" id="IPR036612">
    <property type="entry name" value="KH_dom_type_1_sf"/>
</dbReference>
<dbReference type="InterPro" id="IPR015847">
    <property type="entry name" value="ExoRNase_PH_dom2"/>
</dbReference>
<comment type="caution">
    <text evidence="10">The sequence shown here is derived from an EMBL/GenBank/DDBJ whole genome shotgun (WGS) entry which is preliminary data.</text>
</comment>
<dbReference type="GO" id="GO:0000958">
    <property type="term" value="P:mitochondrial mRNA catabolic process"/>
    <property type="evidence" value="ECO:0007669"/>
    <property type="project" value="TreeGrafter"/>
</dbReference>
<dbReference type="GO" id="GO:0000965">
    <property type="term" value="P:mitochondrial RNA 3'-end processing"/>
    <property type="evidence" value="ECO:0007669"/>
    <property type="project" value="TreeGrafter"/>
</dbReference>
<dbReference type="Gene3D" id="3.30.1370.10">
    <property type="entry name" value="K Homology domain, type 1"/>
    <property type="match status" value="1"/>
</dbReference>
<keyword evidence="4 10" id="KW-0808">Transferase</keyword>
<dbReference type="Proteomes" id="UP000230750">
    <property type="component" value="Unassembled WGS sequence"/>
</dbReference>
<dbReference type="Pfam" id="PF03726">
    <property type="entry name" value="PNPase"/>
    <property type="match status" value="1"/>
</dbReference>
<evidence type="ECO:0000313" key="10">
    <source>
        <dbReference type="EMBL" id="PIK50567.1"/>
    </source>
</evidence>
<dbReference type="Pfam" id="PF03725">
    <property type="entry name" value="RNase_PH_C"/>
    <property type="match status" value="1"/>
</dbReference>
<evidence type="ECO:0000256" key="7">
    <source>
        <dbReference type="ARBA" id="ARBA00031451"/>
    </source>
</evidence>
<dbReference type="InterPro" id="IPR003029">
    <property type="entry name" value="S1_domain"/>
</dbReference>
<evidence type="ECO:0000256" key="8">
    <source>
        <dbReference type="PROSITE-ProRule" id="PRU00117"/>
    </source>
</evidence>
<dbReference type="SUPFAM" id="SSF55666">
    <property type="entry name" value="Ribonuclease PH domain 2-like"/>
    <property type="match status" value="2"/>
</dbReference>
<evidence type="ECO:0000256" key="3">
    <source>
        <dbReference type="ARBA" id="ARBA00022490"/>
    </source>
</evidence>
<accession>A0A2G8KRF1</accession>
<keyword evidence="5" id="KW-0548">Nucleotidyltransferase</keyword>
<dbReference type="GO" id="GO:0004654">
    <property type="term" value="F:polyribonucleotide nucleotidyltransferase activity"/>
    <property type="evidence" value="ECO:0007669"/>
    <property type="project" value="UniProtKB-EC"/>
</dbReference>
<dbReference type="InterPro" id="IPR027408">
    <property type="entry name" value="PNPase/RNase_PH_dom_sf"/>
</dbReference>
<dbReference type="InterPro" id="IPR020568">
    <property type="entry name" value="Ribosomal_Su5_D2-typ_SF"/>
</dbReference>
<dbReference type="PROSITE" id="PS50084">
    <property type="entry name" value="KH_TYPE_1"/>
    <property type="match status" value="1"/>
</dbReference>
<dbReference type="FunFam" id="3.30.1370.10:FF:000044">
    <property type="entry name" value="Polyribonucleotide nucleotidyltransferase 1, mitochondrial"/>
    <property type="match status" value="1"/>
</dbReference>
<dbReference type="NCBIfam" id="TIGR03591">
    <property type="entry name" value="polynuc_phos"/>
    <property type="match status" value="1"/>
</dbReference>
<evidence type="ECO:0000256" key="2">
    <source>
        <dbReference type="ARBA" id="ARBA00012416"/>
    </source>
</evidence>
<feature type="domain" description="S1 motif" evidence="9">
    <location>
        <begin position="691"/>
        <end position="762"/>
    </location>
</feature>
<dbReference type="InterPro" id="IPR015848">
    <property type="entry name" value="PNPase_PH_RNA-bd_bac/org-type"/>
</dbReference>
<dbReference type="InterPro" id="IPR012162">
    <property type="entry name" value="PNPase"/>
</dbReference>
<dbReference type="CDD" id="cd11363">
    <property type="entry name" value="RNase_PH_PNPase_1"/>
    <property type="match status" value="1"/>
</dbReference>
<comment type="similarity">
    <text evidence="1">Belongs to the polyribonucleotide nucleotidyltransferase family.</text>
</comment>
<sequence length="783" mass="87163">MEKLSICSKWLWGQRSITCYKINFGSYQLLLGRGKKTSPWGNISDAASSVDIEVGDRVMTVSSGKMARFADGCAVSQIGNTSVLVTAVSRRKATSSNFIPLTSLENLYEYFRWTTDRRRPAGRIPTNHLRREVGQSDVEILTSRMIDRSIRPLFPKGYFYETQVMCNLLAVDGINDPDILCVNAASAALMLSDIPWHGPVGAVRVGLVEDELVINPTRYEMKNSRLNMVVTGARKSHIVMIEASADNILQSDFLKAIRFGLKEMQAIIQQLEKLAKKFGKEKREPERLFVPSQEVIDEVRRLTEDHYREVYTDTTHDKISRDEAASRVREESLNEVLQKFPTEEPFLVHEAFNTVAKDVFRNIILEEDQRCDGRGLTDLRDVSCEVDLFQPLHGSALFQRGQTQCLCTVTFDSIDAAFKGNPVAELMGGVREKNFMLHYEFPPYATNETGRMSGGNRRELGHGALAEKALFPVVPHDFPFTIRLTSEVLESNGSSSLASACGGSLALMDAGVPLVAPVAGVAIGLVTKTDEEDSYAIKDYKLLTDLLGIEDYLGDMDFKLAGTKKGITALQTDLKLPVPMKIIAEAVQQAHNGKNEILNIMASVIDKSREKRKENGPVVEKLEVPMAKRSKFVGMGGYNIKKLRLETGVTISPIDETHFSLFAPTPTAMDEAKEKIDELLKEDREPELDFGAIYTATIVEVREFGVMVTLYPTMQPALLHNSQLDQRKISHPSALNLEVGQQITVKFFGRDPVSGKMRLSRKALMAPAATVIRNLTGQERDNS</sequence>
<dbReference type="Pfam" id="PF00013">
    <property type="entry name" value="KH_1"/>
    <property type="match status" value="1"/>
</dbReference>
<evidence type="ECO:0000256" key="4">
    <source>
        <dbReference type="ARBA" id="ARBA00022679"/>
    </source>
</evidence>
<evidence type="ECO:0000313" key="11">
    <source>
        <dbReference type="Proteomes" id="UP000230750"/>
    </source>
</evidence>
<organism evidence="10 11">
    <name type="scientific">Stichopus japonicus</name>
    <name type="common">Sea cucumber</name>
    <dbReference type="NCBI Taxonomy" id="307972"/>
    <lineage>
        <taxon>Eukaryota</taxon>
        <taxon>Metazoa</taxon>
        <taxon>Echinodermata</taxon>
        <taxon>Eleutherozoa</taxon>
        <taxon>Echinozoa</taxon>
        <taxon>Holothuroidea</taxon>
        <taxon>Aspidochirotacea</taxon>
        <taxon>Aspidochirotida</taxon>
        <taxon>Stichopodidae</taxon>
        <taxon>Apostichopus</taxon>
    </lineage>
</organism>
<dbReference type="CDD" id="cd09033">
    <property type="entry name" value="KH-I_PNPT1"/>
    <property type="match status" value="1"/>
</dbReference>
<protein>
    <recommendedName>
        <fullName evidence="2">polyribonucleotide nucleotidyltransferase</fullName>
        <ecNumber evidence="2">2.7.7.8</ecNumber>
    </recommendedName>
    <alternativeName>
        <fullName evidence="7">Polynucleotide phosphorylase 1</fullName>
    </alternativeName>
</protein>
<dbReference type="PROSITE" id="PS50126">
    <property type="entry name" value="S1"/>
    <property type="match status" value="1"/>
</dbReference>
<dbReference type="GO" id="GO:0005739">
    <property type="term" value="C:mitochondrion"/>
    <property type="evidence" value="ECO:0007669"/>
    <property type="project" value="TreeGrafter"/>
</dbReference>
<dbReference type="Gene3D" id="2.40.50.140">
    <property type="entry name" value="Nucleic acid-binding proteins"/>
    <property type="match status" value="1"/>
</dbReference>
<dbReference type="Pfam" id="PF01138">
    <property type="entry name" value="RNase_PH"/>
    <property type="match status" value="2"/>
</dbReference>
<evidence type="ECO:0000256" key="1">
    <source>
        <dbReference type="ARBA" id="ARBA00007404"/>
    </source>
</evidence>
<proteinExistence type="inferred from homology"/>
<dbReference type="CDD" id="cd11364">
    <property type="entry name" value="RNase_PH_PNPase_2"/>
    <property type="match status" value="1"/>
</dbReference>
<keyword evidence="3" id="KW-0963">Cytoplasm</keyword>
<dbReference type="PANTHER" id="PTHR11252">
    <property type="entry name" value="POLYRIBONUCLEOTIDE NUCLEOTIDYLTRANSFERASE"/>
    <property type="match status" value="1"/>
</dbReference>
<dbReference type="PANTHER" id="PTHR11252:SF0">
    <property type="entry name" value="POLYRIBONUCLEOTIDE NUCLEOTIDYLTRANSFERASE 1, MITOCHONDRIAL"/>
    <property type="match status" value="1"/>
</dbReference>
<dbReference type="GO" id="GO:0003723">
    <property type="term" value="F:RNA binding"/>
    <property type="evidence" value="ECO:0007669"/>
    <property type="project" value="UniProtKB-UniRule"/>
</dbReference>
<dbReference type="EMBL" id="MRZV01000414">
    <property type="protein sequence ID" value="PIK50567.1"/>
    <property type="molecule type" value="Genomic_DNA"/>
</dbReference>
<dbReference type="NCBIfam" id="NF008805">
    <property type="entry name" value="PRK11824.1"/>
    <property type="match status" value="1"/>
</dbReference>
<reference evidence="10 11" key="1">
    <citation type="journal article" date="2017" name="PLoS Biol.">
        <title>The sea cucumber genome provides insights into morphological evolution and visceral regeneration.</title>
        <authorList>
            <person name="Zhang X."/>
            <person name="Sun L."/>
            <person name="Yuan J."/>
            <person name="Sun Y."/>
            <person name="Gao Y."/>
            <person name="Zhang L."/>
            <person name="Li S."/>
            <person name="Dai H."/>
            <person name="Hamel J.F."/>
            <person name="Liu C."/>
            <person name="Yu Y."/>
            <person name="Liu S."/>
            <person name="Lin W."/>
            <person name="Guo K."/>
            <person name="Jin S."/>
            <person name="Xu P."/>
            <person name="Storey K.B."/>
            <person name="Huan P."/>
            <person name="Zhang T."/>
            <person name="Zhou Y."/>
            <person name="Zhang J."/>
            <person name="Lin C."/>
            <person name="Li X."/>
            <person name="Xing L."/>
            <person name="Huo D."/>
            <person name="Sun M."/>
            <person name="Wang L."/>
            <person name="Mercier A."/>
            <person name="Li F."/>
            <person name="Yang H."/>
            <person name="Xiang J."/>
        </authorList>
    </citation>
    <scope>NUCLEOTIDE SEQUENCE [LARGE SCALE GENOMIC DNA]</scope>
    <source>
        <strain evidence="10">Shaxun</strain>
        <tissue evidence="10">Muscle</tissue>
    </source>
</reference>
<dbReference type="Gene3D" id="3.30.230.70">
    <property type="entry name" value="GHMP Kinase, N-terminal domain"/>
    <property type="match status" value="2"/>
</dbReference>
<name>A0A2G8KRF1_STIJA</name>
<dbReference type="PIRSF" id="PIRSF005499">
    <property type="entry name" value="PNPase"/>
    <property type="match status" value="1"/>
</dbReference>
<dbReference type="AlphaFoldDB" id="A0A2G8KRF1"/>
<dbReference type="FunFam" id="3.30.230.70:FF:000001">
    <property type="entry name" value="Polyribonucleotide nucleotidyltransferase"/>
    <property type="match status" value="1"/>
</dbReference>
<dbReference type="EC" id="2.7.7.8" evidence="2"/>
<dbReference type="SUPFAM" id="SSF54791">
    <property type="entry name" value="Eukaryotic type KH-domain (KH-domain type I)"/>
    <property type="match status" value="1"/>
</dbReference>
<gene>
    <name evidence="10" type="ORF">BSL78_12546</name>
</gene>